<evidence type="ECO:0000259" key="7">
    <source>
        <dbReference type="Pfam" id="PF02770"/>
    </source>
</evidence>
<dbReference type="InterPro" id="IPR009075">
    <property type="entry name" value="AcylCo_DH/oxidase_C"/>
</dbReference>
<dbReference type="InterPro" id="IPR006089">
    <property type="entry name" value="Acyl-CoA_DH_CS"/>
</dbReference>
<keyword evidence="4" id="KW-0274">FAD</keyword>
<dbReference type="GO" id="GO:0003995">
    <property type="term" value="F:acyl-CoA dehydrogenase activity"/>
    <property type="evidence" value="ECO:0007669"/>
    <property type="project" value="InterPro"/>
</dbReference>
<gene>
    <name evidence="9" type="ORF">MNBD_NITROSPIRAE01-1657</name>
</gene>
<dbReference type="EC" id="1.3.99.2" evidence="9"/>
<organism evidence="9">
    <name type="scientific">hydrothermal vent metagenome</name>
    <dbReference type="NCBI Taxonomy" id="652676"/>
    <lineage>
        <taxon>unclassified sequences</taxon>
        <taxon>metagenomes</taxon>
        <taxon>ecological metagenomes</taxon>
    </lineage>
</organism>
<dbReference type="SUPFAM" id="SSF47203">
    <property type="entry name" value="Acyl-CoA dehydrogenase C-terminal domain-like"/>
    <property type="match status" value="1"/>
</dbReference>
<evidence type="ECO:0000259" key="8">
    <source>
        <dbReference type="Pfam" id="PF02771"/>
    </source>
</evidence>
<evidence type="ECO:0000259" key="6">
    <source>
        <dbReference type="Pfam" id="PF00441"/>
    </source>
</evidence>
<dbReference type="Pfam" id="PF02770">
    <property type="entry name" value="Acyl-CoA_dh_M"/>
    <property type="match status" value="1"/>
</dbReference>
<protein>
    <submittedName>
        <fullName evidence="9">Butyryl-CoA dehydrogenase</fullName>
        <ecNumber evidence="9">1.3.99.2</ecNumber>
    </submittedName>
</protein>
<dbReference type="GO" id="GO:0050660">
    <property type="term" value="F:flavin adenine dinucleotide binding"/>
    <property type="evidence" value="ECO:0007669"/>
    <property type="project" value="InterPro"/>
</dbReference>
<dbReference type="FunFam" id="2.40.110.10:FF:000001">
    <property type="entry name" value="Acyl-CoA dehydrogenase, mitochondrial"/>
    <property type="match status" value="1"/>
</dbReference>
<dbReference type="InterPro" id="IPR006091">
    <property type="entry name" value="Acyl-CoA_Oxase/DH_mid-dom"/>
</dbReference>
<dbReference type="InterPro" id="IPR037069">
    <property type="entry name" value="AcylCoA_DH/ox_N_sf"/>
</dbReference>
<keyword evidence="3" id="KW-0285">Flavoprotein</keyword>
<dbReference type="Pfam" id="PF02771">
    <property type="entry name" value="Acyl-CoA_dh_N"/>
    <property type="match status" value="1"/>
</dbReference>
<dbReference type="AlphaFoldDB" id="A0A3B1D4X0"/>
<dbReference type="InterPro" id="IPR013786">
    <property type="entry name" value="AcylCoA_DH/ox_N"/>
</dbReference>
<accession>A0A3B1D4X0</accession>
<dbReference type="PROSITE" id="PS00073">
    <property type="entry name" value="ACYL_COA_DH_2"/>
    <property type="match status" value="1"/>
</dbReference>
<dbReference type="SUPFAM" id="SSF56645">
    <property type="entry name" value="Acyl-CoA dehydrogenase NM domain-like"/>
    <property type="match status" value="1"/>
</dbReference>
<dbReference type="InterPro" id="IPR046373">
    <property type="entry name" value="Acyl-CoA_Oxase/DH_mid-dom_sf"/>
</dbReference>
<evidence type="ECO:0000256" key="5">
    <source>
        <dbReference type="ARBA" id="ARBA00023002"/>
    </source>
</evidence>
<feature type="domain" description="Acyl-CoA dehydrogenase/oxidase C-terminal" evidence="6">
    <location>
        <begin position="191"/>
        <end position="334"/>
    </location>
</feature>
<keyword evidence="5 9" id="KW-0560">Oxidoreductase</keyword>
<dbReference type="Gene3D" id="1.20.140.10">
    <property type="entry name" value="Butyryl-CoA Dehydrogenase, subunit A, domain 3"/>
    <property type="match status" value="1"/>
</dbReference>
<name>A0A3B1D4X0_9ZZZZ</name>
<comment type="cofactor">
    <cofactor evidence="1">
        <name>FAD</name>
        <dbReference type="ChEBI" id="CHEBI:57692"/>
    </cofactor>
</comment>
<dbReference type="Gene3D" id="1.10.540.10">
    <property type="entry name" value="Acyl-CoA dehydrogenase/oxidase, N-terminal domain"/>
    <property type="match status" value="1"/>
</dbReference>
<dbReference type="EMBL" id="UOGF01000120">
    <property type="protein sequence ID" value="VAX33811.1"/>
    <property type="molecule type" value="Genomic_DNA"/>
</dbReference>
<dbReference type="PROSITE" id="PS00072">
    <property type="entry name" value="ACYL_COA_DH_1"/>
    <property type="match status" value="1"/>
</dbReference>
<sequence length="335" mass="35656">MAALKLLGITIPESYGGAGLNTLALTIVLEEVAAVDGSLALILASHNSLCTTHLYRFGNERQRELYVVPLAQGKTLGAWALTEAGSGSDAAAMSTSAVLSGDEWCINGSKLFITQGSTAGVYLIMARTDFDKGKKGISAFVVEKGTAGLTVGKPELKLGVRASDTAALYFENLRIPKENLVGNLNQAYEDVLSILDGGRIGIGAMALGLARGALMRSITHAKTRSQFGKTLGSFQAIQSKLSDMSTEVDAARLLIYQAAVLKDTGKPFQMAASEAKLFASEVANRVTNQAMQIHGGSGLMQEAELERYFRDMKLCEIGEGTSEIQRMVIAKNLLR</sequence>
<evidence type="ECO:0000256" key="2">
    <source>
        <dbReference type="ARBA" id="ARBA00009347"/>
    </source>
</evidence>
<evidence type="ECO:0000256" key="3">
    <source>
        <dbReference type="ARBA" id="ARBA00022630"/>
    </source>
</evidence>
<dbReference type="Gene3D" id="2.40.110.10">
    <property type="entry name" value="Butyryl-CoA Dehydrogenase, subunit A, domain 2"/>
    <property type="match status" value="1"/>
</dbReference>
<feature type="domain" description="Acyl-CoA dehydrogenase/oxidase N-terminal" evidence="8">
    <location>
        <begin position="1"/>
        <end position="74"/>
    </location>
</feature>
<evidence type="ECO:0000256" key="1">
    <source>
        <dbReference type="ARBA" id="ARBA00001974"/>
    </source>
</evidence>
<reference evidence="9" key="1">
    <citation type="submission" date="2018-06" db="EMBL/GenBank/DDBJ databases">
        <authorList>
            <person name="Zhirakovskaya E."/>
        </authorList>
    </citation>
    <scope>NUCLEOTIDE SEQUENCE</scope>
</reference>
<feature type="domain" description="Acyl-CoA oxidase/dehydrogenase middle" evidence="7">
    <location>
        <begin position="78"/>
        <end position="172"/>
    </location>
</feature>
<dbReference type="PANTHER" id="PTHR43884">
    <property type="entry name" value="ACYL-COA DEHYDROGENASE"/>
    <property type="match status" value="1"/>
</dbReference>
<evidence type="ECO:0000313" key="9">
    <source>
        <dbReference type="EMBL" id="VAX33811.1"/>
    </source>
</evidence>
<dbReference type="InterPro" id="IPR009100">
    <property type="entry name" value="AcylCoA_DH/oxidase_NM_dom_sf"/>
</dbReference>
<dbReference type="FunFam" id="1.20.140.10:FF:000004">
    <property type="entry name" value="Acyl-CoA dehydrogenase FadE25"/>
    <property type="match status" value="1"/>
</dbReference>
<proteinExistence type="inferred from homology"/>
<evidence type="ECO:0000256" key="4">
    <source>
        <dbReference type="ARBA" id="ARBA00022827"/>
    </source>
</evidence>
<comment type="similarity">
    <text evidence="2">Belongs to the acyl-CoA dehydrogenase family.</text>
</comment>
<dbReference type="Pfam" id="PF00441">
    <property type="entry name" value="Acyl-CoA_dh_1"/>
    <property type="match status" value="1"/>
</dbReference>
<dbReference type="PANTHER" id="PTHR43884:SF12">
    <property type="entry name" value="ISOVALERYL-COA DEHYDROGENASE, MITOCHONDRIAL-RELATED"/>
    <property type="match status" value="1"/>
</dbReference>
<dbReference type="InterPro" id="IPR036250">
    <property type="entry name" value="AcylCo_DH-like_C"/>
</dbReference>